<dbReference type="GO" id="GO:0043657">
    <property type="term" value="C:host cell"/>
    <property type="evidence" value="ECO:0007669"/>
    <property type="project" value="UniProtKB-SubCell"/>
</dbReference>
<evidence type="ECO:0000313" key="8">
    <source>
        <dbReference type="Proteomes" id="UP000429607"/>
    </source>
</evidence>
<dbReference type="AlphaFoldDB" id="A0A6A3PC52"/>
<gene>
    <name evidence="6" type="ORF">PR001_g2567</name>
    <name evidence="5" type="ORF">PR002_g2767</name>
    <name evidence="7" type="ORF">PR003_g2858</name>
</gene>
<dbReference type="Pfam" id="PF20147">
    <property type="entry name" value="Crinkler"/>
    <property type="match status" value="1"/>
</dbReference>
<keyword evidence="3" id="KW-0964">Secreted</keyword>
<organism evidence="6 8">
    <name type="scientific">Phytophthora rubi</name>
    <dbReference type="NCBI Taxonomy" id="129364"/>
    <lineage>
        <taxon>Eukaryota</taxon>
        <taxon>Sar</taxon>
        <taxon>Stramenopiles</taxon>
        <taxon>Oomycota</taxon>
        <taxon>Peronosporomycetes</taxon>
        <taxon>Peronosporales</taxon>
        <taxon>Peronosporaceae</taxon>
        <taxon>Phytophthora</taxon>
    </lineage>
</organism>
<evidence type="ECO:0000256" key="1">
    <source>
        <dbReference type="ARBA" id="ARBA00004340"/>
    </source>
</evidence>
<proteinExistence type="predicted"/>
<comment type="caution">
    <text evidence="6">The sequence shown here is derived from an EMBL/GenBank/DDBJ whole genome shotgun (WGS) entry which is preliminary data.</text>
</comment>
<reference evidence="8 10" key="1">
    <citation type="submission" date="2018-09" db="EMBL/GenBank/DDBJ databases">
        <title>Genomic investigation of the strawberry pathogen Phytophthora fragariae indicates pathogenicity is determined by transcriptional variation in three key races.</title>
        <authorList>
            <person name="Adams T.M."/>
            <person name="Armitage A.D."/>
            <person name="Sobczyk M.K."/>
            <person name="Bates H.J."/>
            <person name="Dunwell J.M."/>
            <person name="Nellist C.F."/>
            <person name="Harrison R.J."/>
        </authorList>
    </citation>
    <scope>NUCLEOTIDE SEQUENCE [LARGE SCALE GENOMIC DNA]</scope>
    <source>
        <strain evidence="6 8">SCRP249</strain>
        <strain evidence="5 10">SCRP324</strain>
        <strain evidence="7 9">SCRP333</strain>
    </source>
</reference>
<evidence type="ECO:0000256" key="2">
    <source>
        <dbReference type="ARBA" id="ARBA00004613"/>
    </source>
</evidence>
<evidence type="ECO:0000313" key="10">
    <source>
        <dbReference type="Proteomes" id="UP000435112"/>
    </source>
</evidence>
<dbReference type="GO" id="GO:0005576">
    <property type="term" value="C:extracellular region"/>
    <property type="evidence" value="ECO:0007669"/>
    <property type="project" value="UniProtKB-SubCell"/>
</dbReference>
<comment type="subcellular location">
    <subcellularLocation>
        <location evidence="1">Host cell</location>
    </subcellularLocation>
    <subcellularLocation>
        <location evidence="2">Secreted</location>
    </subcellularLocation>
</comment>
<evidence type="ECO:0000313" key="6">
    <source>
        <dbReference type="EMBL" id="KAE9050243.1"/>
    </source>
</evidence>
<keyword evidence="9" id="KW-1185">Reference proteome</keyword>
<dbReference type="InterPro" id="IPR045379">
    <property type="entry name" value="Crinkler_N"/>
</dbReference>
<accession>A0A6A3PC52</accession>
<evidence type="ECO:0000313" key="7">
    <source>
        <dbReference type="EMBL" id="KAE9355394.1"/>
    </source>
</evidence>
<dbReference type="EMBL" id="QXFT01000094">
    <property type="protein sequence ID" value="KAE9355394.1"/>
    <property type="molecule type" value="Genomic_DNA"/>
</dbReference>
<evidence type="ECO:0000313" key="9">
    <source>
        <dbReference type="Proteomes" id="UP000434957"/>
    </source>
</evidence>
<evidence type="ECO:0000259" key="4">
    <source>
        <dbReference type="Pfam" id="PF20147"/>
    </source>
</evidence>
<dbReference type="Proteomes" id="UP000429607">
    <property type="component" value="Unassembled WGS sequence"/>
</dbReference>
<protein>
    <recommendedName>
        <fullName evidence="4">Crinkler effector protein N-terminal domain-containing protein</fullName>
    </recommendedName>
</protein>
<dbReference type="Proteomes" id="UP000435112">
    <property type="component" value="Unassembled WGS sequence"/>
</dbReference>
<name>A0A6A3PC52_9STRA</name>
<dbReference type="Proteomes" id="UP000434957">
    <property type="component" value="Unassembled WGS sequence"/>
</dbReference>
<dbReference type="EMBL" id="QXFV01000089">
    <property type="protein sequence ID" value="KAE9050243.1"/>
    <property type="molecule type" value="Genomic_DNA"/>
</dbReference>
<dbReference type="OrthoDB" id="127012at2759"/>
<evidence type="ECO:0000256" key="3">
    <source>
        <dbReference type="ARBA" id="ARBA00022525"/>
    </source>
</evidence>
<sequence>MKLVCSIVGMPRGLFEVEIDKAASVYALKESVIKKTSIEDIKAFDLQLFLAKRNSGAWLDAAGAAAVVFDGDGRPQIIDADGRRQGFGDEMNPTMWLKNDRCFGENFERDEGQVHVLIEVKRFLPGIGFSRRARFQSVLMAVLVAHSGRLWAFPVSLRPTSSTTELKDETPAVCVRATSSRALVELLPH</sequence>
<dbReference type="EMBL" id="QXFU01000097">
    <property type="protein sequence ID" value="KAE9044482.1"/>
    <property type="molecule type" value="Genomic_DNA"/>
</dbReference>
<evidence type="ECO:0000313" key="5">
    <source>
        <dbReference type="EMBL" id="KAE9044482.1"/>
    </source>
</evidence>
<feature type="domain" description="Crinkler effector protein N-terminal" evidence="4">
    <location>
        <begin position="1"/>
        <end position="119"/>
    </location>
</feature>